<evidence type="ECO:0000256" key="7">
    <source>
        <dbReference type="SAM" id="MobiDB-lite"/>
    </source>
</evidence>
<feature type="transmembrane region" description="Helical" evidence="8">
    <location>
        <begin position="120"/>
        <end position="141"/>
    </location>
</feature>
<sequence length="389" mass="44222">MVVKLKSCLFLFLLITLYIENEATFKRRPNILPKKFPVSERNIMSQEPFSNGTSEDRDKGKNALSSLPEHVVRAQPERSPRIPRNVDSSAAEPEIKAENKPEPVPDWPIAFKTWGKAWNLHMYLFLAIYILLAAIAVIALAHDLLTNHAMKGLKLTLYLTLLFIGCSRAVILFIDPYSSRGTLNYHAAYITWSLGFPCILTALGLLLLVFMEVTKMDLIPPRFQKLSTALGLMFFNLLVNFVIDVILLLTEKVLLLKIICRSYFLIFGFILTMGFLFIGFRFSRSAVESIYGDKSLTRLRVFAFILSALNLLFLGIQIYSIIQFDSTEISLPWPWYALQTSLRGLEASICLLMFCIIFNNRVGMLVSCWRKVLPNRFRNAVLPFTAAAS</sequence>
<organism evidence="11 12">
    <name type="scientific">Acropora cervicornis</name>
    <name type="common">Staghorn coral</name>
    <dbReference type="NCBI Taxonomy" id="6130"/>
    <lineage>
        <taxon>Eukaryota</taxon>
        <taxon>Metazoa</taxon>
        <taxon>Cnidaria</taxon>
        <taxon>Anthozoa</taxon>
        <taxon>Hexacorallia</taxon>
        <taxon>Scleractinia</taxon>
        <taxon>Astrocoeniina</taxon>
        <taxon>Acroporidae</taxon>
        <taxon>Acropora</taxon>
    </lineage>
</organism>
<keyword evidence="12" id="KW-1185">Reference proteome</keyword>
<dbReference type="EMBL" id="JARQWQ010000039">
    <property type="protein sequence ID" value="KAK2559594.1"/>
    <property type="molecule type" value="Genomic_DNA"/>
</dbReference>
<proteinExistence type="predicted"/>
<evidence type="ECO:0000256" key="3">
    <source>
        <dbReference type="ARBA" id="ARBA00022692"/>
    </source>
</evidence>
<evidence type="ECO:0000256" key="8">
    <source>
        <dbReference type="SAM" id="Phobius"/>
    </source>
</evidence>
<evidence type="ECO:0000256" key="6">
    <source>
        <dbReference type="ARBA" id="ARBA00023136"/>
    </source>
</evidence>
<dbReference type="PANTHER" id="PTHR35578">
    <property type="entry name" value="PROLINE-RICH TRANSMEMBRANE PROTEIN 4-RELATED"/>
    <property type="match status" value="1"/>
</dbReference>
<feature type="transmembrane region" description="Helical" evidence="8">
    <location>
        <begin position="262"/>
        <end position="280"/>
    </location>
</feature>
<protein>
    <recommendedName>
        <fullName evidence="10">Proline-rich transmembrane protein 3/4 domain-containing protein</fullName>
    </recommendedName>
</protein>
<feature type="transmembrane region" description="Helical" evidence="8">
    <location>
        <begin position="342"/>
        <end position="362"/>
    </location>
</feature>
<dbReference type="Proteomes" id="UP001249851">
    <property type="component" value="Unassembled WGS sequence"/>
</dbReference>
<evidence type="ECO:0000256" key="9">
    <source>
        <dbReference type="SAM" id="SignalP"/>
    </source>
</evidence>
<keyword evidence="4 9" id="KW-0732">Signal</keyword>
<feature type="domain" description="Proline-rich transmembrane protein 3/4" evidence="10">
    <location>
        <begin position="96"/>
        <end position="373"/>
    </location>
</feature>
<accession>A0AAD9V367</accession>
<reference evidence="11" key="2">
    <citation type="journal article" date="2023" name="Science">
        <title>Genomic signatures of disease resistance in endangered staghorn corals.</title>
        <authorList>
            <person name="Vollmer S.V."/>
            <person name="Selwyn J.D."/>
            <person name="Despard B.A."/>
            <person name="Roesel C.L."/>
        </authorList>
    </citation>
    <scope>NUCLEOTIDE SEQUENCE</scope>
    <source>
        <strain evidence="11">K2</strain>
    </source>
</reference>
<feature type="transmembrane region" description="Helical" evidence="8">
    <location>
        <begin position="230"/>
        <end position="250"/>
    </location>
</feature>
<dbReference type="InterPro" id="IPR052836">
    <property type="entry name" value="PRRT_domain-containing"/>
</dbReference>
<evidence type="ECO:0000313" key="12">
    <source>
        <dbReference type="Proteomes" id="UP001249851"/>
    </source>
</evidence>
<feature type="chain" id="PRO_5042246572" description="Proline-rich transmembrane protein 3/4 domain-containing protein" evidence="9">
    <location>
        <begin position="24"/>
        <end position="389"/>
    </location>
</feature>
<evidence type="ECO:0000259" key="10">
    <source>
        <dbReference type="Pfam" id="PF25987"/>
    </source>
</evidence>
<evidence type="ECO:0000256" key="4">
    <source>
        <dbReference type="ARBA" id="ARBA00022729"/>
    </source>
</evidence>
<keyword evidence="2" id="KW-0597">Phosphoprotein</keyword>
<name>A0AAD9V367_ACRCE</name>
<evidence type="ECO:0000256" key="1">
    <source>
        <dbReference type="ARBA" id="ARBA00004141"/>
    </source>
</evidence>
<reference evidence="11" key="1">
    <citation type="journal article" date="2023" name="G3 (Bethesda)">
        <title>Whole genome assembly and annotation of the endangered Caribbean coral Acropora cervicornis.</title>
        <authorList>
            <person name="Selwyn J.D."/>
            <person name="Vollmer S.V."/>
        </authorList>
    </citation>
    <scope>NUCLEOTIDE SEQUENCE</scope>
    <source>
        <strain evidence="11">K2</strain>
    </source>
</reference>
<feature type="transmembrane region" description="Helical" evidence="8">
    <location>
        <begin position="301"/>
        <end position="322"/>
    </location>
</feature>
<evidence type="ECO:0000313" key="11">
    <source>
        <dbReference type="EMBL" id="KAK2559594.1"/>
    </source>
</evidence>
<evidence type="ECO:0000256" key="2">
    <source>
        <dbReference type="ARBA" id="ARBA00022553"/>
    </source>
</evidence>
<feature type="signal peptide" evidence="9">
    <location>
        <begin position="1"/>
        <end position="23"/>
    </location>
</feature>
<keyword evidence="6 8" id="KW-0472">Membrane</keyword>
<dbReference type="Pfam" id="PF25987">
    <property type="entry name" value="PRRT3"/>
    <property type="match status" value="1"/>
</dbReference>
<evidence type="ECO:0000256" key="5">
    <source>
        <dbReference type="ARBA" id="ARBA00022989"/>
    </source>
</evidence>
<feature type="compositionally biased region" description="Basic and acidic residues" evidence="7">
    <location>
        <begin position="70"/>
        <end position="80"/>
    </location>
</feature>
<keyword evidence="3 8" id="KW-0812">Transmembrane</keyword>
<comment type="caution">
    <text evidence="11">The sequence shown here is derived from an EMBL/GenBank/DDBJ whole genome shotgun (WGS) entry which is preliminary data.</text>
</comment>
<feature type="region of interest" description="Disordered" evidence="7">
    <location>
        <begin position="46"/>
        <end position="99"/>
    </location>
</feature>
<feature type="transmembrane region" description="Helical" evidence="8">
    <location>
        <begin position="153"/>
        <end position="174"/>
    </location>
</feature>
<dbReference type="InterPro" id="IPR059081">
    <property type="entry name" value="PRRT3-4"/>
</dbReference>
<comment type="subcellular location">
    <subcellularLocation>
        <location evidence="1">Membrane</location>
        <topology evidence="1">Multi-pass membrane protein</topology>
    </subcellularLocation>
</comment>
<keyword evidence="5 8" id="KW-1133">Transmembrane helix</keyword>
<dbReference type="PANTHER" id="PTHR35578:SF6">
    <property type="entry name" value="PROLINE-RICH TRANSMEMBRANE PROTEIN 4"/>
    <property type="match status" value="1"/>
</dbReference>
<feature type="transmembrane region" description="Helical" evidence="8">
    <location>
        <begin position="186"/>
        <end position="210"/>
    </location>
</feature>
<gene>
    <name evidence="11" type="ORF">P5673_017669</name>
</gene>
<dbReference type="AlphaFoldDB" id="A0AAD9V367"/>